<dbReference type="InterPro" id="IPR013328">
    <property type="entry name" value="6PGD_dom2"/>
</dbReference>
<dbReference type="RefSeq" id="WP_121156347.1">
    <property type="nucleotide sequence ID" value="NZ_RBKT01000001.1"/>
</dbReference>
<dbReference type="EMBL" id="RBKT01000001">
    <property type="protein sequence ID" value="RKR87597.1"/>
    <property type="molecule type" value="Genomic_DNA"/>
</dbReference>
<feature type="domain" description="NADPH-dependent reductive aminase-like C-terminal" evidence="4">
    <location>
        <begin position="160"/>
        <end position="286"/>
    </location>
</feature>
<keyword evidence="2" id="KW-0560">Oxidoreductase</keyword>
<evidence type="ECO:0000313" key="5">
    <source>
        <dbReference type="EMBL" id="RKR87597.1"/>
    </source>
</evidence>
<dbReference type="InterPro" id="IPR048666">
    <property type="entry name" value="RedAm-like_C"/>
</dbReference>
<organism evidence="5 6">
    <name type="scientific">Micromonospora pisi</name>
    <dbReference type="NCBI Taxonomy" id="589240"/>
    <lineage>
        <taxon>Bacteria</taxon>
        <taxon>Bacillati</taxon>
        <taxon>Actinomycetota</taxon>
        <taxon>Actinomycetes</taxon>
        <taxon>Micromonosporales</taxon>
        <taxon>Micromonosporaceae</taxon>
        <taxon>Micromonospora</taxon>
    </lineage>
</organism>
<dbReference type="PIRSF" id="PIRSF000103">
    <property type="entry name" value="HIBADH"/>
    <property type="match status" value="1"/>
</dbReference>
<dbReference type="Pfam" id="PF21761">
    <property type="entry name" value="RedAm-like_C"/>
    <property type="match status" value="1"/>
</dbReference>
<dbReference type="Proteomes" id="UP000277671">
    <property type="component" value="Unassembled WGS sequence"/>
</dbReference>
<sequence>MTCNTTFLGLGAMGGALATASLDADRPTIVWNRTPHRTQRLAGRGATDASTVEEAVAGDGVIVACLLDHRSVHDVLDPVAARLSGRTLVNLTTTTPSEARELATWAAGFGIDYLDGAIMAVPAMIGGPGSALFYSGSAIAFENHRALLDLWGESTYFGTDAGMASLYDLALLAGMYTMFAGFRQGAAMVGSEGVSATDFATRAAPFLAAMTGSFASTAAIIDARDYAGEGQQSLEFTRSALDAIVQASIDQGVSIEVLRPVHDLVRRQITAGYGPQGSDRVFEEMRSTR</sequence>
<dbReference type="InterPro" id="IPR051265">
    <property type="entry name" value="HIBADH-related_NP60_sf"/>
</dbReference>
<dbReference type="GO" id="GO:0050661">
    <property type="term" value="F:NADP binding"/>
    <property type="evidence" value="ECO:0007669"/>
    <property type="project" value="InterPro"/>
</dbReference>
<keyword evidence="6" id="KW-1185">Reference proteome</keyword>
<dbReference type="InterPro" id="IPR036291">
    <property type="entry name" value="NAD(P)-bd_dom_sf"/>
</dbReference>
<evidence type="ECO:0000259" key="4">
    <source>
        <dbReference type="Pfam" id="PF21761"/>
    </source>
</evidence>
<comment type="caution">
    <text evidence="5">The sequence shown here is derived from an EMBL/GenBank/DDBJ whole genome shotgun (WGS) entry which is preliminary data.</text>
</comment>
<comment type="similarity">
    <text evidence="1">Belongs to the HIBADH-related family.</text>
</comment>
<accession>A0A495JFC0</accession>
<dbReference type="SUPFAM" id="SSF51735">
    <property type="entry name" value="NAD(P)-binding Rossmann-fold domains"/>
    <property type="match status" value="1"/>
</dbReference>
<reference evidence="5 6" key="1">
    <citation type="submission" date="2018-10" db="EMBL/GenBank/DDBJ databases">
        <title>Sequencing the genomes of 1000 actinobacteria strains.</title>
        <authorList>
            <person name="Klenk H.-P."/>
        </authorList>
    </citation>
    <scope>NUCLEOTIDE SEQUENCE [LARGE SCALE GENOMIC DNA]</scope>
    <source>
        <strain evidence="5 6">DSM 45175</strain>
    </source>
</reference>
<evidence type="ECO:0000256" key="1">
    <source>
        <dbReference type="ARBA" id="ARBA00009080"/>
    </source>
</evidence>
<dbReference type="Pfam" id="PF03446">
    <property type="entry name" value="NAD_binding_2"/>
    <property type="match status" value="1"/>
</dbReference>
<evidence type="ECO:0000313" key="6">
    <source>
        <dbReference type="Proteomes" id="UP000277671"/>
    </source>
</evidence>
<dbReference type="PANTHER" id="PTHR43580">
    <property type="entry name" value="OXIDOREDUCTASE GLYR1-RELATED"/>
    <property type="match status" value="1"/>
</dbReference>
<feature type="domain" description="6-phosphogluconate dehydrogenase NADP-binding" evidence="3">
    <location>
        <begin position="6"/>
        <end position="156"/>
    </location>
</feature>
<dbReference type="GO" id="GO:0016491">
    <property type="term" value="F:oxidoreductase activity"/>
    <property type="evidence" value="ECO:0007669"/>
    <property type="project" value="UniProtKB-KW"/>
</dbReference>
<evidence type="ECO:0000259" key="3">
    <source>
        <dbReference type="Pfam" id="PF03446"/>
    </source>
</evidence>
<gene>
    <name evidence="5" type="ORF">BDK92_1886</name>
</gene>
<dbReference type="InterPro" id="IPR006115">
    <property type="entry name" value="6PGDH_NADP-bd"/>
</dbReference>
<protein>
    <submittedName>
        <fullName evidence="5">6-phosphogluconate dehydrogenase-like protein</fullName>
    </submittedName>
</protein>
<name>A0A495JFC0_9ACTN</name>
<dbReference type="PANTHER" id="PTHR43580:SF2">
    <property type="entry name" value="CYTOKINE-LIKE NUCLEAR FACTOR N-PAC"/>
    <property type="match status" value="1"/>
</dbReference>
<dbReference type="OrthoDB" id="3185659at2"/>
<dbReference type="Gene3D" id="3.40.50.720">
    <property type="entry name" value="NAD(P)-binding Rossmann-like Domain"/>
    <property type="match status" value="1"/>
</dbReference>
<proteinExistence type="inferred from homology"/>
<dbReference type="Gene3D" id="1.10.1040.10">
    <property type="entry name" value="N-(1-d-carboxylethyl)-l-norvaline Dehydrogenase, domain 2"/>
    <property type="match status" value="1"/>
</dbReference>
<evidence type="ECO:0000256" key="2">
    <source>
        <dbReference type="ARBA" id="ARBA00023002"/>
    </source>
</evidence>
<dbReference type="InterPro" id="IPR015815">
    <property type="entry name" value="HIBADH-related"/>
</dbReference>
<dbReference type="AlphaFoldDB" id="A0A495JFC0"/>